<feature type="binding site" evidence="6">
    <location>
        <position position="74"/>
    </location>
    <ligand>
        <name>Zn(2+)</name>
        <dbReference type="ChEBI" id="CHEBI:29105"/>
    </ligand>
</feature>
<evidence type="ECO:0000259" key="7">
    <source>
        <dbReference type="Pfam" id="PF01227"/>
    </source>
</evidence>
<dbReference type="GO" id="GO:0006729">
    <property type="term" value="P:tetrahydrobiopterin biosynthetic process"/>
    <property type="evidence" value="ECO:0007669"/>
    <property type="project" value="TreeGrafter"/>
</dbReference>
<evidence type="ECO:0000256" key="3">
    <source>
        <dbReference type="ARBA" id="ARBA00008085"/>
    </source>
</evidence>
<dbReference type="NCBIfam" id="TIGR00063">
    <property type="entry name" value="folE"/>
    <property type="match status" value="1"/>
</dbReference>
<evidence type="ECO:0000256" key="6">
    <source>
        <dbReference type="HAMAP-Rule" id="MF_00223"/>
    </source>
</evidence>
<evidence type="ECO:0000256" key="5">
    <source>
        <dbReference type="ARBA" id="ARBA00022801"/>
    </source>
</evidence>
<organism evidence="8 10">
    <name type="scientific">Microbulbifer thermotolerans</name>
    <dbReference type="NCBI Taxonomy" id="252514"/>
    <lineage>
        <taxon>Bacteria</taxon>
        <taxon>Pseudomonadati</taxon>
        <taxon>Pseudomonadota</taxon>
        <taxon>Gammaproteobacteria</taxon>
        <taxon>Cellvibrionales</taxon>
        <taxon>Microbulbiferaceae</taxon>
        <taxon>Microbulbifer</taxon>
    </lineage>
</organism>
<protein>
    <recommendedName>
        <fullName evidence="6">GTP cyclohydrolase 1</fullName>
        <ecNumber evidence="6">3.5.4.16</ecNumber>
    </recommendedName>
    <alternativeName>
        <fullName evidence="6">GTP cyclohydrolase I</fullName>
        <shortName evidence="6">GTP-CH-I</shortName>
    </alternativeName>
</protein>
<evidence type="ECO:0000256" key="2">
    <source>
        <dbReference type="ARBA" id="ARBA00005080"/>
    </source>
</evidence>
<dbReference type="RefSeq" id="WP_067152410.1">
    <property type="nucleotide sequence ID" value="NZ_CP014864.1"/>
</dbReference>
<dbReference type="NCBIfam" id="NF006825">
    <property type="entry name" value="PRK09347.1-2"/>
    <property type="match status" value="1"/>
</dbReference>
<sequence>MNEHYARIIEAIGEDPQRHGLRDTPERAAKAMEYLTRGYRQSVEEVVNGALFPSDCSEMVLVKDIELYSLCEHHLLPFIGKAHVAYIPDGKVLGLSKVARIVDMYARRLQIQEQLTVQIAETLRQVTGAAGVGVIIEAKHMCMMMRGVEKQNSVMKTSAMLGAFRSNQATRNEFLSLIR</sequence>
<dbReference type="Gene3D" id="1.10.286.10">
    <property type="match status" value="1"/>
</dbReference>
<proteinExistence type="inferred from homology"/>
<dbReference type="GO" id="GO:0046654">
    <property type="term" value="P:tetrahydrofolate biosynthetic process"/>
    <property type="evidence" value="ECO:0007669"/>
    <property type="project" value="UniProtKB-UniRule"/>
</dbReference>
<dbReference type="PANTHER" id="PTHR11109">
    <property type="entry name" value="GTP CYCLOHYDROLASE I"/>
    <property type="match status" value="1"/>
</dbReference>
<keyword evidence="6" id="KW-0547">Nucleotide-binding</keyword>
<gene>
    <name evidence="6 9" type="primary">folE</name>
    <name evidence="8" type="ORF">A3224_05635</name>
    <name evidence="9" type="ORF">OQJ68_11210</name>
</gene>
<feature type="binding site" evidence="6">
    <location>
        <position position="71"/>
    </location>
    <ligand>
        <name>Zn(2+)</name>
        <dbReference type="ChEBI" id="CHEBI:29105"/>
    </ligand>
</feature>
<dbReference type="HAMAP" id="MF_00223">
    <property type="entry name" value="FolE"/>
    <property type="match status" value="1"/>
</dbReference>
<dbReference type="InterPro" id="IPR020602">
    <property type="entry name" value="GTP_CycHdrlase_I_dom"/>
</dbReference>
<comment type="pathway">
    <text evidence="2 6">Cofactor biosynthesis; 7,8-dihydroneopterin triphosphate biosynthesis; 7,8-dihydroneopterin triphosphate from GTP: step 1/1.</text>
</comment>
<dbReference type="Proteomes" id="UP001209730">
    <property type="component" value="Unassembled WGS sequence"/>
</dbReference>
<dbReference type="Proteomes" id="UP000076077">
    <property type="component" value="Chromosome"/>
</dbReference>
<dbReference type="AlphaFoldDB" id="A0A143HKX6"/>
<dbReference type="GO" id="GO:0006730">
    <property type="term" value="P:one-carbon metabolic process"/>
    <property type="evidence" value="ECO:0007669"/>
    <property type="project" value="UniProtKB-UniRule"/>
</dbReference>
<dbReference type="Gene3D" id="3.30.1130.10">
    <property type="match status" value="1"/>
</dbReference>
<dbReference type="GO" id="GO:0005737">
    <property type="term" value="C:cytoplasm"/>
    <property type="evidence" value="ECO:0007669"/>
    <property type="project" value="TreeGrafter"/>
</dbReference>
<dbReference type="PANTHER" id="PTHR11109:SF7">
    <property type="entry name" value="GTP CYCLOHYDROLASE 1"/>
    <property type="match status" value="1"/>
</dbReference>
<dbReference type="GO" id="GO:0005525">
    <property type="term" value="F:GTP binding"/>
    <property type="evidence" value="ECO:0007669"/>
    <property type="project" value="UniProtKB-KW"/>
</dbReference>
<feature type="domain" description="GTP cyclohydrolase I" evidence="7">
    <location>
        <begin position="2"/>
        <end position="179"/>
    </location>
</feature>
<comment type="catalytic activity">
    <reaction evidence="1 6">
        <text>GTP + H2O = 7,8-dihydroneopterin 3'-triphosphate + formate + H(+)</text>
        <dbReference type="Rhea" id="RHEA:17473"/>
        <dbReference type="ChEBI" id="CHEBI:15377"/>
        <dbReference type="ChEBI" id="CHEBI:15378"/>
        <dbReference type="ChEBI" id="CHEBI:15740"/>
        <dbReference type="ChEBI" id="CHEBI:37565"/>
        <dbReference type="ChEBI" id="CHEBI:58462"/>
        <dbReference type="EC" id="3.5.4.16"/>
    </reaction>
</comment>
<keyword evidence="6" id="KW-0342">GTP-binding</keyword>
<dbReference type="GeneID" id="76607531"/>
<evidence type="ECO:0000313" key="9">
    <source>
        <dbReference type="EMBL" id="MCX2802354.1"/>
    </source>
</evidence>
<dbReference type="InterPro" id="IPR018234">
    <property type="entry name" value="GTP_CycHdrlase_I_CS"/>
</dbReference>
<dbReference type="STRING" id="252514.A3224_05635"/>
<reference evidence="10" key="2">
    <citation type="submission" date="2016-03" db="EMBL/GenBank/DDBJ databases">
        <authorList>
            <person name="Lee Y.-S."/>
            <person name="Choi Y.-L."/>
        </authorList>
    </citation>
    <scope>NUCLEOTIDE SEQUENCE [LARGE SCALE GENOMIC DNA]</scope>
    <source>
        <strain evidence="10">DAU221</strain>
    </source>
</reference>
<evidence type="ECO:0000256" key="1">
    <source>
        <dbReference type="ARBA" id="ARBA00001052"/>
    </source>
</evidence>
<dbReference type="GO" id="GO:0003934">
    <property type="term" value="F:GTP cyclohydrolase I activity"/>
    <property type="evidence" value="ECO:0007669"/>
    <property type="project" value="UniProtKB-UniRule"/>
</dbReference>
<evidence type="ECO:0000313" key="10">
    <source>
        <dbReference type="Proteomes" id="UP000076077"/>
    </source>
</evidence>
<dbReference type="SUPFAM" id="SSF55620">
    <property type="entry name" value="Tetrahydrobiopterin biosynthesis enzymes-like"/>
    <property type="match status" value="1"/>
</dbReference>
<dbReference type="InterPro" id="IPR001474">
    <property type="entry name" value="GTP_CycHdrlase_I"/>
</dbReference>
<dbReference type="EMBL" id="JAPHQB010000017">
    <property type="protein sequence ID" value="MCX2802354.1"/>
    <property type="molecule type" value="Genomic_DNA"/>
</dbReference>
<dbReference type="InterPro" id="IPR043133">
    <property type="entry name" value="GTP-CH-I_C/QueF"/>
</dbReference>
<keyword evidence="4 6" id="KW-0554">One-carbon metabolism</keyword>
<dbReference type="KEGG" id="mthd:A3224_05635"/>
<reference evidence="8" key="1">
    <citation type="submission" date="2016-03" db="EMBL/GenBank/DDBJ databases">
        <authorList>
            <person name="Ploux O."/>
        </authorList>
    </citation>
    <scope>NUCLEOTIDE SEQUENCE [LARGE SCALE GENOMIC DNA]</scope>
    <source>
        <strain evidence="8">DAU221</strain>
    </source>
</reference>
<dbReference type="NCBIfam" id="NF006826">
    <property type="entry name" value="PRK09347.1-3"/>
    <property type="match status" value="1"/>
</dbReference>
<dbReference type="EMBL" id="CP014864">
    <property type="protein sequence ID" value="AMX02130.1"/>
    <property type="molecule type" value="Genomic_DNA"/>
</dbReference>
<keyword evidence="6" id="KW-0479">Metal-binding</keyword>
<keyword evidence="6" id="KW-0862">Zinc</keyword>
<dbReference type="InterPro" id="IPR043134">
    <property type="entry name" value="GTP-CH-I_N"/>
</dbReference>
<comment type="subunit">
    <text evidence="6">Homopolymer.</text>
</comment>
<evidence type="ECO:0000256" key="4">
    <source>
        <dbReference type="ARBA" id="ARBA00022563"/>
    </source>
</evidence>
<dbReference type="OrthoDB" id="9801207at2"/>
<dbReference type="EC" id="3.5.4.16" evidence="6"/>
<dbReference type="PROSITE" id="PS00859">
    <property type="entry name" value="GTP_CYCLOHYDROL_1_1"/>
    <property type="match status" value="1"/>
</dbReference>
<dbReference type="FunFam" id="3.30.1130.10:FF:000001">
    <property type="entry name" value="GTP cyclohydrolase 1"/>
    <property type="match status" value="1"/>
</dbReference>
<evidence type="ECO:0000313" key="8">
    <source>
        <dbReference type="EMBL" id="AMX02130.1"/>
    </source>
</evidence>
<keyword evidence="5 6" id="KW-0378">Hydrolase</keyword>
<reference evidence="9" key="3">
    <citation type="submission" date="2022-11" db="EMBL/GenBank/DDBJ databases">
        <title>Chitin-degrading and fungicidal potential of chitinolytic bacterial strains from marine environment of the Pacific Ocean regions.</title>
        <authorList>
            <person name="Pentekhina I."/>
            <person name="Nedashkovskaya O."/>
            <person name="Seitkalieva A."/>
            <person name="Podvolotskaya A."/>
            <person name="Tekutyeva L."/>
            <person name="Balabanova L."/>
        </authorList>
    </citation>
    <scope>NUCLEOTIDE SEQUENCE</scope>
    <source>
        <strain evidence="9">KMM 6838</strain>
    </source>
</reference>
<dbReference type="GO" id="GO:0008270">
    <property type="term" value="F:zinc ion binding"/>
    <property type="evidence" value="ECO:0007669"/>
    <property type="project" value="UniProtKB-UniRule"/>
</dbReference>
<accession>A0A143HKX6</accession>
<dbReference type="UniPathway" id="UPA00848">
    <property type="reaction ID" value="UER00151"/>
</dbReference>
<keyword evidence="10" id="KW-1185">Reference proteome</keyword>
<dbReference type="Pfam" id="PF01227">
    <property type="entry name" value="GTP_cyclohydroI"/>
    <property type="match status" value="1"/>
</dbReference>
<name>A0A143HKX6_MICTH</name>
<feature type="binding site" evidence="6">
    <location>
        <position position="142"/>
    </location>
    <ligand>
        <name>Zn(2+)</name>
        <dbReference type="ChEBI" id="CHEBI:29105"/>
    </ligand>
</feature>
<comment type="similarity">
    <text evidence="3 6">Belongs to the GTP cyclohydrolase I family.</text>
</comment>